<organism evidence="2 3">
    <name type="scientific">Gilvimarinus gilvus</name>
    <dbReference type="NCBI Taxonomy" id="3058038"/>
    <lineage>
        <taxon>Bacteria</taxon>
        <taxon>Pseudomonadati</taxon>
        <taxon>Pseudomonadota</taxon>
        <taxon>Gammaproteobacteria</taxon>
        <taxon>Cellvibrionales</taxon>
        <taxon>Cellvibrionaceae</taxon>
        <taxon>Gilvimarinus</taxon>
    </lineage>
</organism>
<reference evidence="2 3" key="1">
    <citation type="submission" date="2023-11" db="EMBL/GenBank/DDBJ databases">
        <title>Gilvimarinus fulvus sp. nov., isolated from the surface of Kelp.</title>
        <authorList>
            <person name="Sun Y.Y."/>
            <person name="Gong Y."/>
            <person name="Du Z.J."/>
        </authorList>
    </citation>
    <scope>NUCLEOTIDE SEQUENCE [LARGE SCALE GENOMIC DNA]</scope>
    <source>
        <strain evidence="2 3">SDUM040013</strain>
    </source>
</reference>
<dbReference type="SUPFAM" id="SSF54593">
    <property type="entry name" value="Glyoxalase/Bleomycin resistance protein/Dihydroxybiphenyl dioxygenase"/>
    <property type="match status" value="1"/>
</dbReference>
<gene>
    <name evidence="2" type="ORF">SCD92_19645</name>
</gene>
<dbReference type="RefSeq" id="WP_302723099.1">
    <property type="nucleotide sequence ID" value="NZ_JAULRU010000579.1"/>
</dbReference>
<comment type="caution">
    <text evidence="2">The sequence shown here is derived from an EMBL/GenBank/DDBJ whole genome shotgun (WGS) entry which is preliminary data.</text>
</comment>
<evidence type="ECO:0000259" key="1">
    <source>
        <dbReference type="PROSITE" id="PS51819"/>
    </source>
</evidence>
<dbReference type="Gene3D" id="3.30.720.120">
    <property type="match status" value="1"/>
</dbReference>
<keyword evidence="3" id="KW-1185">Reference proteome</keyword>
<evidence type="ECO:0000313" key="2">
    <source>
        <dbReference type="EMBL" id="MDX6851586.1"/>
    </source>
</evidence>
<dbReference type="Gene3D" id="3.30.720.110">
    <property type="match status" value="1"/>
</dbReference>
<dbReference type="InterPro" id="IPR004360">
    <property type="entry name" value="Glyas_Fos-R_dOase_dom"/>
</dbReference>
<dbReference type="Pfam" id="PF00903">
    <property type="entry name" value="Glyoxalase"/>
    <property type="match status" value="1"/>
</dbReference>
<dbReference type="InterPro" id="IPR037523">
    <property type="entry name" value="VOC_core"/>
</dbReference>
<sequence length="139" mass="15829">MIERMVPALYVDDLNRSKAFYCDLLDLKPGFEAEWIVQLSDSDNESIELILQPRTHDLVPKAFQKAPQGASIAFVVLDCDELFKRAQSMGLEIIQEPKNEYYGQRRFLTVDPDGLLIDISSSCEPSPEFMEKYFGTESA</sequence>
<accession>A0ABU4S4S0</accession>
<dbReference type="PROSITE" id="PS51819">
    <property type="entry name" value="VOC"/>
    <property type="match status" value="1"/>
</dbReference>
<proteinExistence type="predicted"/>
<feature type="domain" description="VOC" evidence="1">
    <location>
        <begin position="1"/>
        <end position="122"/>
    </location>
</feature>
<protein>
    <submittedName>
        <fullName evidence="2">VOC family protein</fullName>
    </submittedName>
</protein>
<name>A0ABU4S4S0_9GAMM</name>
<dbReference type="Proteomes" id="UP001273505">
    <property type="component" value="Unassembled WGS sequence"/>
</dbReference>
<dbReference type="InterPro" id="IPR029068">
    <property type="entry name" value="Glyas_Bleomycin-R_OHBP_Dase"/>
</dbReference>
<evidence type="ECO:0000313" key="3">
    <source>
        <dbReference type="Proteomes" id="UP001273505"/>
    </source>
</evidence>
<dbReference type="EMBL" id="JAXAFO010000091">
    <property type="protein sequence ID" value="MDX6851586.1"/>
    <property type="molecule type" value="Genomic_DNA"/>
</dbReference>